<dbReference type="Proteomes" id="UP001054252">
    <property type="component" value="Unassembled WGS sequence"/>
</dbReference>
<comment type="caution">
    <text evidence="1">The sequence shown here is derived from an EMBL/GenBank/DDBJ whole genome shotgun (WGS) entry which is preliminary data.</text>
</comment>
<organism evidence="1 2">
    <name type="scientific">Rubroshorea leprosula</name>
    <dbReference type="NCBI Taxonomy" id="152421"/>
    <lineage>
        <taxon>Eukaryota</taxon>
        <taxon>Viridiplantae</taxon>
        <taxon>Streptophyta</taxon>
        <taxon>Embryophyta</taxon>
        <taxon>Tracheophyta</taxon>
        <taxon>Spermatophyta</taxon>
        <taxon>Magnoliopsida</taxon>
        <taxon>eudicotyledons</taxon>
        <taxon>Gunneridae</taxon>
        <taxon>Pentapetalae</taxon>
        <taxon>rosids</taxon>
        <taxon>malvids</taxon>
        <taxon>Malvales</taxon>
        <taxon>Dipterocarpaceae</taxon>
        <taxon>Rubroshorea</taxon>
    </lineage>
</organism>
<keyword evidence="2" id="KW-1185">Reference proteome</keyword>
<gene>
    <name evidence="1" type="ORF">SLEP1_g10859</name>
</gene>
<protein>
    <submittedName>
        <fullName evidence="1">Uncharacterized protein</fullName>
    </submittedName>
</protein>
<evidence type="ECO:0000313" key="1">
    <source>
        <dbReference type="EMBL" id="GKU97767.1"/>
    </source>
</evidence>
<name>A0AAV5IFC8_9ROSI</name>
<dbReference type="EMBL" id="BPVZ01000011">
    <property type="protein sequence ID" value="GKU97767.1"/>
    <property type="molecule type" value="Genomic_DNA"/>
</dbReference>
<sequence length="149" mass="17747">MERVIRNPVEDSTEQNKWLKVKNNWRHIRRENLKTGCPGAEWKVHVGVWNGAWKIMLGSIYELNCRSVLNRCPSSYRRCEGVTSVKVASYGRWRLRGESKGELQAMADGAQSVEESREESWEELEDQMWRDDTRWVRRMRPESRRCNEF</sequence>
<dbReference type="AlphaFoldDB" id="A0AAV5IFC8"/>
<proteinExistence type="predicted"/>
<reference evidence="1 2" key="1">
    <citation type="journal article" date="2021" name="Commun. Biol.">
        <title>The genome of Shorea leprosula (Dipterocarpaceae) highlights the ecological relevance of drought in aseasonal tropical rainforests.</title>
        <authorList>
            <person name="Ng K.K.S."/>
            <person name="Kobayashi M.J."/>
            <person name="Fawcett J.A."/>
            <person name="Hatakeyama M."/>
            <person name="Paape T."/>
            <person name="Ng C.H."/>
            <person name="Ang C.C."/>
            <person name="Tnah L.H."/>
            <person name="Lee C.T."/>
            <person name="Nishiyama T."/>
            <person name="Sese J."/>
            <person name="O'Brien M.J."/>
            <person name="Copetti D."/>
            <person name="Mohd Noor M.I."/>
            <person name="Ong R.C."/>
            <person name="Putra M."/>
            <person name="Sireger I.Z."/>
            <person name="Indrioko S."/>
            <person name="Kosugi Y."/>
            <person name="Izuno A."/>
            <person name="Isagi Y."/>
            <person name="Lee S.L."/>
            <person name="Shimizu K.K."/>
        </authorList>
    </citation>
    <scope>NUCLEOTIDE SEQUENCE [LARGE SCALE GENOMIC DNA]</scope>
    <source>
        <strain evidence="1">214</strain>
    </source>
</reference>
<evidence type="ECO:0000313" key="2">
    <source>
        <dbReference type="Proteomes" id="UP001054252"/>
    </source>
</evidence>
<accession>A0AAV5IFC8</accession>